<feature type="binding site" evidence="8">
    <location>
        <position position="519"/>
    </location>
    <ligand>
        <name>Zn(2+)</name>
        <dbReference type="ChEBI" id="CHEBI:29105"/>
        <label>2</label>
    </ligand>
</feature>
<dbReference type="GO" id="GO:0004402">
    <property type="term" value="F:histone acetyltransferase activity"/>
    <property type="evidence" value="ECO:0007669"/>
    <property type="project" value="TreeGrafter"/>
</dbReference>
<evidence type="ECO:0000256" key="10">
    <source>
        <dbReference type="SAM" id="MobiDB-lite"/>
    </source>
</evidence>
<evidence type="ECO:0000313" key="13">
    <source>
        <dbReference type="Proteomes" id="UP001375240"/>
    </source>
</evidence>
<comment type="similarity">
    <text evidence="2">Belongs to the ING family.</text>
</comment>
<feature type="region of interest" description="Disordered" evidence="10">
    <location>
        <begin position="552"/>
        <end position="575"/>
    </location>
</feature>
<dbReference type="SUPFAM" id="SSF57903">
    <property type="entry name" value="FYVE/PHD zinc finger"/>
    <property type="match status" value="1"/>
</dbReference>
<evidence type="ECO:0000313" key="12">
    <source>
        <dbReference type="EMBL" id="KAK6344560.1"/>
    </source>
</evidence>
<dbReference type="EMBL" id="JAVHNQ010000006">
    <property type="protein sequence ID" value="KAK6344560.1"/>
    <property type="molecule type" value="Genomic_DNA"/>
</dbReference>
<organism evidence="12 13">
    <name type="scientific">Orbilia brochopaga</name>
    <dbReference type="NCBI Taxonomy" id="3140254"/>
    <lineage>
        <taxon>Eukaryota</taxon>
        <taxon>Fungi</taxon>
        <taxon>Dikarya</taxon>
        <taxon>Ascomycota</taxon>
        <taxon>Pezizomycotina</taxon>
        <taxon>Orbiliomycetes</taxon>
        <taxon>Orbiliales</taxon>
        <taxon>Orbiliaceae</taxon>
        <taxon>Orbilia</taxon>
    </lineage>
</organism>
<keyword evidence="6" id="KW-0539">Nucleus</keyword>
<feature type="compositionally biased region" description="Polar residues" evidence="10">
    <location>
        <begin position="213"/>
        <end position="237"/>
    </location>
</feature>
<dbReference type="InterPro" id="IPR019787">
    <property type="entry name" value="Znf_PHD-finger"/>
</dbReference>
<evidence type="ECO:0000256" key="7">
    <source>
        <dbReference type="PIRSR" id="PIRSR628651-50"/>
    </source>
</evidence>
<keyword evidence="3 8" id="KW-0479">Metal-binding</keyword>
<dbReference type="PROSITE" id="PS50016">
    <property type="entry name" value="ZF_PHD_2"/>
    <property type="match status" value="1"/>
</dbReference>
<feature type="binding site" evidence="8">
    <location>
        <position position="551"/>
    </location>
    <ligand>
        <name>Zn(2+)</name>
        <dbReference type="ChEBI" id="CHEBI:29105"/>
        <label>2</label>
    </ligand>
</feature>
<evidence type="ECO:0000256" key="2">
    <source>
        <dbReference type="ARBA" id="ARBA00010210"/>
    </source>
</evidence>
<dbReference type="FunFam" id="3.30.40.10:FF:000177">
    <property type="entry name" value="PHD finger protein ING"/>
    <property type="match status" value="1"/>
</dbReference>
<comment type="subcellular location">
    <subcellularLocation>
        <location evidence="1">Nucleus</location>
    </subcellularLocation>
</comment>
<dbReference type="GO" id="GO:0008270">
    <property type="term" value="F:zinc ion binding"/>
    <property type="evidence" value="ECO:0007669"/>
    <property type="project" value="UniProtKB-KW"/>
</dbReference>
<proteinExistence type="inferred from homology"/>
<dbReference type="GO" id="GO:0005634">
    <property type="term" value="C:nucleus"/>
    <property type="evidence" value="ECO:0007669"/>
    <property type="project" value="UniProtKB-SubCell"/>
</dbReference>
<evidence type="ECO:0000256" key="4">
    <source>
        <dbReference type="ARBA" id="ARBA00022771"/>
    </source>
</evidence>
<feature type="site" description="Histone H3K4me3 binding" evidence="7">
    <location>
        <position position="520"/>
    </location>
</feature>
<feature type="binding site" evidence="8">
    <location>
        <position position="533"/>
    </location>
    <ligand>
        <name>Zn(2+)</name>
        <dbReference type="ChEBI" id="CHEBI:29105"/>
        <label>1</label>
    </ligand>
</feature>
<feature type="binding site" evidence="8">
    <location>
        <position position="530"/>
    </location>
    <ligand>
        <name>Zn(2+)</name>
        <dbReference type="ChEBI" id="CHEBI:29105"/>
        <label>1</label>
    </ligand>
</feature>
<dbReference type="Gene3D" id="6.10.140.1740">
    <property type="match status" value="1"/>
</dbReference>
<feature type="site" description="Histone H3K4me3 binding" evidence="7">
    <location>
        <position position="516"/>
    </location>
</feature>
<comment type="caution">
    <text evidence="12">The sequence shown here is derived from an EMBL/GenBank/DDBJ whole genome shotgun (WGS) entry which is preliminary data.</text>
</comment>
<feature type="region of interest" description="Disordered" evidence="10">
    <location>
        <begin position="449"/>
        <end position="498"/>
    </location>
</feature>
<dbReference type="SMART" id="SM00249">
    <property type="entry name" value="PHD"/>
    <property type="match status" value="1"/>
</dbReference>
<gene>
    <name evidence="12" type="ORF">TWF696_008192</name>
</gene>
<feature type="binding site" evidence="8">
    <location>
        <position position="548"/>
    </location>
    <ligand>
        <name>Zn(2+)</name>
        <dbReference type="ChEBI" id="CHEBI:29105"/>
        <label>2</label>
    </ligand>
</feature>
<protein>
    <recommendedName>
        <fullName evidence="11">PHD-type domain-containing protein</fullName>
    </recommendedName>
</protein>
<evidence type="ECO:0000256" key="8">
    <source>
        <dbReference type="PIRSR" id="PIRSR628651-51"/>
    </source>
</evidence>
<dbReference type="SMART" id="SM01408">
    <property type="entry name" value="ING"/>
    <property type="match status" value="1"/>
</dbReference>
<dbReference type="PROSITE" id="PS01359">
    <property type="entry name" value="ZF_PHD_1"/>
    <property type="match status" value="1"/>
</dbReference>
<feature type="binding site" evidence="8">
    <location>
        <position position="524"/>
    </location>
    <ligand>
        <name>Zn(2+)</name>
        <dbReference type="ChEBI" id="CHEBI:29105"/>
        <label>2</label>
    </ligand>
</feature>
<keyword evidence="4 9" id="KW-0863">Zinc-finger</keyword>
<dbReference type="InterPro" id="IPR024610">
    <property type="entry name" value="ING_N_histone-binding"/>
</dbReference>
<evidence type="ECO:0000256" key="3">
    <source>
        <dbReference type="ARBA" id="ARBA00022723"/>
    </source>
</evidence>
<feature type="region of interest" description="Disordered" evidence="10">
    <location>
        <begin position="141"/>
        <end position="260"/>
    </location>
</feature>
<name>A0AAV9UQW1_9PEZI</name>
<dbReference type="InterPro" id="IPR028651">
    <property type="entry name" value="ING_fam"/>
</dbReference>
<dbReference type="InterPro" id="IPR011011">
    <property type="entry name" value="Znf_FYVE_PHD"/>
</dbReference>
<feature type="compositionally biased region" description="Low complexity" evidence="10">
    <location>
        <begin position="407"/>
        <end position="416"/>
    </location>
</feature>
<evidence type="ECO:0000256" key="5">
    <source>
        <dbReference type="ARBA" id="ARBA00022833"/>
    </source>
</evidence>
<dbReference type="InterPro" id="IPR001965">
    <property type="entry name" value="Znf_PHD"/>
</dbReference>
<evidence type="ECO:0000256" key="1">
    <source>
        <dbReference type="ARBA" id="ARBA00004123"/>
    </source>
</evidence>
<keyword evidence="13" id="KW-1185">Reference proteome</keyword>
<feature type="compositionally biased region" description="Basic and acidic residues" evidence="10">
    <location>
        <begin position="552"/>
        <end position="563"/>
    </location>
</feature>
<dbReference type="GO" id="GO:0000123">
    <property type="term" value="C:histone acetyltransferase complex"/>
    <property type="evidence" value="ECO:0007669"/>
    <property type="project" value="TreeGrafter"/>
</dbReference>
<dbReference type="InterPro" id="IPR019786">
    <property type="entry name" value="Zinc_finger_PHD-type_CS"/>
</dbReference>
<dbReference type="PANTHER" id="PTHR10333">
    <property type="entry name" value="INHIBITOR OF GROWTH PROTEIN"/>
    <property type="match status" value="1"/>
</dbReference>
<feature type="domain" description="PHD-type" evidence="11">
    <location>
        <begin position="503"/>
        <end position="554"/>
    </location>
</feature>
<dbReference type="AlphaFoldDB" id="A0AAV9UQW1"/>
<feature type="compositionally biased region" description="Polar residues" evidence="10">
    <location>
        <begin position="192"/>
        <end position="201"/>
    </location>
</feature>
<feature type="compositionally biased region" description="Basic and acidic residues" evidence="10">
    <location>
        <begin position="148"/>
        <end position="160"/>
    </location>
</feature>
<feature type="compositionally biased region" description="Acidic residues" evidence="10">
    <location>
        <begin position="488"/>
        <end position="497"/>
    </location>
</feature>
<evidence type="ECO:0000256" key="9">
    <source>
        <dbReference type="PROSITE-ProRule" id="PRU00146"/>
    </source>
</evidence>
<feature type="compositionally biased region" description="Basic residues" evidence="10">
    <location>
        <begin position="566"/>
        <end position="575"/>
    </location>
</feature>
<accession>A0AAV9UQW1</accession>
<feature type="site" description="Histone H3K4me3 binding" evidence="7">
    <location>
        <position position="528"/>
    </location>
</feature>
<keyword evidence="5 8" id="KW-0862">Zinc</keyword>
<dbReference type="PANTHER" id="PTHR10333:SF94">
    <property type="entry name" value="FINGER DOMAIN PROTEIN, PUTATIVE (AFU_ORTHOLOGUE AFUA_3G11940)-RELATED"/>
    <property type="match status" value="1"/>
</dbReference>
<feature type="site" description="Histone H3K4me3 binding" evidence="7">
    <location>
        <position position="505"/>
    </location>
</feature>
<feature type="binding site" evidence="8">
    <location>
        <position position="508"/>
    </location>
    <ligand>
        <name>Zn(2+)</name>
        <dbReference type="ChEBI" id="CHEBI:29105"/>
        <label>1</label>
    </ligand>
</feature>
<dbReference type="Gene3D" id="3.30.40.10">
    <property type="entry name" value="Zinc/RING finger domain, C3HC4 (zinc finger)"/>
    <property type="match status" value="1"/>
</dbReference>
<dbReference type="GO" id="GO:0006355">
    <property type="term" value="P:regulation of DNA-templated transcription"/>
    <property type="evidence" value="ECO:0007669"/>
    <property type="project" value="TreeGrafter"/>
</dbReference>
<evidence type="ECO:0000259" key="11">
    <source>
        <dbReference type="PROSITE" id="PS50016"/>
    </source>
</evidence>
<evidence type="ECO:0000256" key="6">
    <source>
        <dbReference type="ARBA" id="ARBA00023242"/>
    </source>
</evidence>
<sequence length="575" mass="63820">MDVDLPSVLTSPDANPDARSVVSEYIDYTEYLHCDITRSLSLINKLDSDYGLCAAAVHEVASDYCALVDGGALSETSSVDPAMLERVRDLRQGIANPLNLGLADREESAAEAIRLYETVDRHFNRLSDIIRRLQKINVVPRQPSVQEKNQDKGAAKHSDPQMRITLRLDGQRRTSVPSAPARYANARVSSFPIKTQTSRSRATPRFTDEKPTQRSQMASNRKANDQKTSFSYLQNIQPAEPESSDDSDWDTLPNPPAFISETDRKSTLTHCFTEDGRRLPWFELQPTELAILRKRMKKNSSWQPSDAMMLKQLEMLGRGLRGFRKWARRTGQSKIDVDRILEGGDGLIGGLAIGALKRSQDNKGMRLNVMKRAKREREKAEAAAAAAAQTIENPVGACSTKFETVGRSRAGARRSSLQATETQTLPEELSPDASVGQVSRNKIDHIAKASPYSDSNTPHERGQTQQPHNSRKLRKPLTGGGAGHGGGEDGDDGDDMPIDPNEPTYCLCNRISFGTMVGCDNEDCPKEWFHMECVGLTAEPPKTVKWYCPLCRDDPSSPKRDAGQKIGRKKRKLTR</sequence>
<feature type="binding site" evidence="8">
    <location>
        <position position="506"/>
    </location>
    <ligand>
        <name>Zn(2+)</name>
        <dbReference type="ChEBI" id="CHEBI:29105"/>
        <label>1</label>
    </ligand>
</feature>
<feature type="region of interest" description="Disordered" evidence="10">
    <location>
        <begin position="406"/>
        <end position="437"/>
    </location>
</feature>
<dbReference type="CDD" id="cd15505">
    <property type="entry name" value="PHD_ING"/>
    <property type="match status" value="1"/>
</dbReference>
<dbReference type="InterPro" id="IPR013083">
    <property type="entry name" value="Znf_RING/FYVE/PHD"/>
</dbReference>
<dbReference type="Proteomes" id="UP001375240">
    <property type="component" value="Unassembled WGS sequence"/>
</dbReference>
<reference evidence="12 13" key="1">
    <citation type="submission" date="2019-10" db="EMBL/GenBank/DDBJ databases">
        <authorList>
            <person name="Palmer J.M."/>
        </authorList>
    </citation>
    <scope>NUCLEOTIDE SEQUENCE [LARGE SCALE GENOMIC DNA]</scope>
    <source>
        <strain evidence="12 13">TWF696</strain>
    </source>
</reference>